<protein>
    <submittedName>
        <fullName evidence="1">LPS biosynthesis protein</fullName>
    </submittedName>
</protein>
<accession>A0A9W6K6S3</accession>
<dbReference type="Proteomes" id="UP001143328">
    <property type="component" value="Unassembled WGS sequence"/>
</dbReference>
<reference evidence="1" key="2">
    <citation type="submission" date="2023-01" db="EMBL/GenBank/DDBJ databases">
        <authorList>
            <person name="Sun Q."/>
            <person name="Evtushenko L."/>
        </authorList>
    </citation>
    <scope>NUCLEOTIDE SEQUENCE</scope>
    <source>
        <strain evidence="1">VKM B-2935</strain>
    </source>
</reference>
<keyword evidence="2" id="KW-1185">Reference proteome</keyword>
<organism evidence="1 2">
    <name type="scientific">Pseudomonas turukhanskensis</name>
    <dbReference type="NCBI Taxonomy" id="1806536"/>
    <lineage>
        <taxon>Bacteria</taxon>
        <taxon>Pseudomonadati</taxon>
        <taxon>Pseudomonadota</taxon>
        <taxon>Gammaproteobacteria</taxon>
        <taxon>Pseudomonadales</taxon>
        <taxon>Pseudomonadaceae</taxon>
        <taxon>Pseudomonas</taxon>
    </lineage>
</organism>
<comment type="caution">
    <text evidence="1">The sequence shown here is derived from an EMBL/GenBank/DDBJ whole genome shotgun (WGS) entry which is preliminary data.</text>
</comment>
<proteinExistence type="predicted"/>
<evidence type="ECO:0000313" key="1">
    <source>
        <dbReference type="EMBL" id="GLK90511.1"/>
    </source>
</evidence>
<dbReference type="RefSeq" id="WP_271196696.1">
    <property type="nucleotide sequence ID" value="NZ_BSFN01000011.1"/>
</dbReference>
<dbReference type="AlphaFoldDB" id="A0A9W6K6S3"/>
<gene>
    <name evidence="1" type="ORF">GCM10017655_35750</name>
</gene>
<evidence type="ECO:0000313" key="2">
    <source>
        <dbReference type="Proteomes" id="UP001143328"/>
    </source>
</evidence>
<sequence length="275" mass="31246">MGEFYLSNKTVPFERFDEHRNSCSGPVFILASGPSTKAFALEQYGQYPMMAVNGSICRFTSAGMAPDYYLCDDSSFVRNRLPMMLQAVERARHLLLSLRVIETLLGTVPDALEGRSVFRLERAGRCDAAHRHLSPRQFARLSRDDGDIECNYSWLRQKPNRIGFSRNLGKGYFNARTAPYGAIQLAYHLGFNQVFLVGLELSSAAGRFYEREEEAVPSRLDGDFEEYILPSFQLLAERVIKPQFQVYNLTGKSRLPERLIPKVDRDQLDALLARA</sequence>
<reference evidence="1" key="1">
    <citation type="journal article" date="2014" name="Int. J. Syst. Evol. Microbiol.">
        <title>Complete genome sequence of Corynebacterium casei LMG S-19264T (=DSM 44701T), isolated from a smear-ripened cheese.</title>
        <authorList>
            <consortium name="US DOE Joint Genome Institute (JGI-PGF)"/>
            <person name="Walter F."/>
            <person name="Albersmeier A."/>
            <person name="Kalinowski J."/>
            <person name="Ruckert C."/>
        </authorList>
    </citation>
    <scope>NUCLEOTIDE SEQUENCE</scope>
    <source>
        <strain evidence="1">VKM B-2935</strain>
    </source>
</reference>
<dbReference type="EMBL" id="BSFN01000011">
    <property type="protein sequence ID" value="GLK90511.1"/>
    <property type="molecule type" value="Genomic_DNA"/>
</dbReference>
<name>A0A9W6K6S3_9PSED</name>